<dbReference type="GO" id="GO:0016747">
    <property type="term" value="F:acyltransferase activity, transferring groups other than amino-acyl groups"/>
    <property type="evidence" value="ECO:0007669"/>
    <property type="project" value="InterPro"/>
</dbReference>
<sequence>MKRIALETKRLRLYVASQVEMEQIIERQTDEELRKAYQEMLDGYLAHPERGEWYAIWMVTRHDGVQVGDLSFKGFNEDGSVEIGYGIIDEFQGQGYATEAVKAAVNWALKQAGVLRVEAETEPDNKASQRVLAKCGFVPSGIIGEEGPRYVRR</sequence>
<dbReference type="AlphaFoldDB" id="A0A1I0Y4Q3"/>
<evidence type="ECO:0000259" key="1">
    <source>
        <dbReference type="PROSITE" id="PS51186"/>
    </source>
</evidence>
<dbReference type="PROSITE" id="PS51186">
    <property type="entry name" value="GNAT"/>
    <property type="match status" value="1"/>
</dbReference>
<proteinExistence type="predicted"/>
<dbReference type="Gene3D" id="3.40.630.30">
    <property type="match status" value="1"/>
</dbReference>
<reference evidence="2 3" key="1">
    <citation type="submission" date="2016-10" db="EMBL/GenBank/DDBJ databases">
        <authorList>
            <person name="de Groot N.N."/>
        </authorList>
    </citation>
    <scope>NUCLEOTIDE SEQUENCE [LARGE SCALE GENOMIC DNA]</scope>
    <source>
        <strain evidence="2 3">L14</strain>
    </source>
</reference>
<dbReference type="InterPro" id="IPR051531">
    <property type="entry name" value="N-acetyltransferase"/>
</dbReference>
<protein>
    <submittedName>
        <fullName evidence="2">Ribosomal-protein-alanine N-acetyltransferase</fullName>
    </submittedName>
</protein>
<dbReference type="InterPro" id="IPR000182">
    <property type="entry name" value="GNAT_dom"/>
</dbReference>
<name>A0A1I0Y4Q3_SELRU</name>
<dbReference type="Pfam" id="PF13302">
    <property type="entry name" value="Acetyltransf_3"/>
    <property type="match status" value="1"/>
</dbReference>
<evidence type="ECO:0000313" key="2">
    <source>
        <dbReference type="EMBL" id="SFB07418.1"/>
    </source>
</evidence>
<gene>
    <name evidence="2" type="ORF">SAMN05216587_10972</name>
</gene>
<keyword evidence="2" id="KW-0808">Transferase</keyword>
<dbReference type="PANTHER" id="PTHR43792">
    <property type="entry name" value="GNAT FAMILY, PUTATIVE (AFU_ORTHOLOGUE AFUA_3G00765)-RELATED-RELATED"/>
    <property type="match status" value="1"/>
</dbReference>
<dbReference type="PANTHER" id="PTHR43792:SF13">
    <property type="entry name" value="ACETYLTRANSFERASE"/>
    <property type="match status" value="1"/>
</dbReference>
<feature type="domain" description="N-acetyltransferase" evidence="1">
    <location>
        <begin position="11"/>
        <end position="153"/>
    </location>
</feature>
<dbReference type="InterPro" id="IPR016181">
    <property type="entry name" value="Acyl_CoA_acyltransferase"/>
</dbReference>
<organism evidence="2 3">
    <name type="scientific">Selenomonas ruminantium</name>
    <dbReference type="NCBI Taxonomy" id="971"/>
    <lineage>
        <taxon>Bacteria</taxon>
        <taxon>Bacillati</taxon>
        <taxon>Bacillota</taxon>
        <taxon>Negativicutes</taxon>
        <taxon>Selenomonadales</taxon>
        <taxon>Selenomonadaceae</taxon>
        <taxon>Selenomonas</taxon>
    </lineage>
</organism>
<accession>A0A1I0Y4Q3</accession>
<evidence type="ECO:0000313" key="3">
    <source>
        <dbReference type="Proteomes" id="UP000183843"/>
    </source>
</evidence>
<dbReference type="EMBL" id="FOJX01000009">
    <property type="protein sequence ID" value="SFB07418.1"/>
    <property type="molecule type" value="Genomic_DNA"/>
</dbReference>
<dbReference type="SUPFAM" id="SSF55729">
    <property type="entry name" value="Acyl-CoA N-acyltransferases (Nat)"/>
    <property type="match status" value="1"/>
</dbReference>
<dbReference type="Proteomes" id="UP000183843">
    <property type="component" value="Unassembled WGS sequence"/>
</dbReference>
<dbReference type="RefSeq" id="WP_074816362.1">
    <property type="nucleotide sequence ID" value="NZ_FOJX01000009.1"/>
</dbReference>